<dbReference type="Gene3D" id="3.40.1360.10">
    <property type="match status" value="1"/>
</dbReference>
<comment type="catalytic activity">
    <reaction evidence="12">
        <text>ssDNA + n NTP = ssDNA/pppN(pN)n-1 hybrid + (n-1) diphosphate.</text>
        <dbReference type="EC" id="2.7.7.101"/>
    </reaction>
</comment>
<keyword evidence="8 12" id="KW-0862">Zinc</keyword>
<dbReference type="SMART" id="SM00493">
    <property type="entry name" value="TOPRIM"/>
    <property type="match status" value="1"/>
</dbReference>
<dbReference type="InterPro" id="IPR036977">
    <property type="entry name" value="DNA_primase_Znf_CHC2"/>
</dbReference>
<keyword evidence="3 12" id="KW-0808">Transferase</keyword>
<dbReference type="FunFam" id="3.90.580.10:FF:000001">
    <property type="entry name" value="DNA primase"/>
    <property type="match status" value="1"/>
</dbReference>
<sequence length="657" mass="72817">MGGMIKRSVIDDVRDKTRIEDIVGEYVTLKTAGVGSMKGLCPFHDEKTPSFHVRPHVNRWHCFGCGQGGDAISFIEKIEHVSFVEAIEFLARKAGIVIEYEDSGRPNRDDSRPRDVTRARLIDAHRVAEEFYVQQLATPAGQPARDMLAARGFDDQAIADFRVGYSPDSWDGLLTELRRRGFSDKEIIASGLASQKTRGLYDRFRGRVMWPIRSITGDPIGFGARKLLDSDQGPKYLNTPETMIYKKSGVLYGLDMAKKEISTQRTIVVVEGYTDVMAAHLAGVTNAVATCGTAFGSEHVKIVRRLMGDSANPAAGVMMSNGHAFGGEVIFTFDGDVAGQKAALRAFQEDQSFAAQTFVAVSENGMDPCDLRMAGGNEAVRQLVANRKPLFEFVIRSILKELPLNSAEGRAAGLRATAPIVSQIRDRVLQSEYSRQLAGWLGLDEALVRDSVRQAGRAVYANSQRIERVEEPLPRPILEPREQLRDPVMRIERQALEVMLQLPGMAHVAHADQIPSRTFRTPIHQSIFDAINAVGGVAAYDDRFTTLKNSGMDENAASIRASAWYVEQVESNADELVKGAIRQLTVAPLPENGGRESWPYVRGIIVSLIRQGITQQIADVRRHMQSLDSDSPQQEELFEVLMRLEAARRAYDEEDTL</sequence>
<evidence type="ECO:0000256" key="5">
    <source>
        <dbReference type="ARBA" id="ARBA00022705"/>
    </source>
</evidence>
<comment type="subunit">
    <text evidence="12">Monomer. Interacts with DnaB.</text>
</comment>
<evidence type="ECO:0000256" key="12">
    <source>
        <dbReference type="HAMAP-Rule" id="MF_00974"/>
    </source>
</evidence>
<evidence type="ECO:0000256" key="7">
    <source>
        <dbReference type="ARBA" id="ARBA00022771"/>
    </source>
</evidence>
<dbReference type="HAMAP" id="MF_00974">
    <property type="entry name" value="DNA_primase_DnaG"/>
    <property type="match status" value="1"/>
</dbReference>
<comment type="domain">
    <text evidence="12">Contains an N-terminal zinc-binding domain, a central core domain that contains the primase activity, and a C-terminal DnaB-binding domain.</text>
</comment>
<dbReference type="SUPFAM" id="SSF56731">
    <property type="entry name" value="DNA primase core"/>
    <property type="match status" value="1"/>
</dbReference>
<keyword evidence="17" id="KW-1185">Reference proteome</keyword>
<gene>
    <name evidence="12" type="primary">dnaG</name>
    <name evidence="16" type="ORF">HC352_03350</name>
</gene>
<dbReference type="NCBIfam" id="TIGR01391">
    <property type="entry name" value="dnaG"/>
    <property type="match status" value="1"/>
</dbReference>
<dbReference type="GO" id="GO:1990077">
    <property type="term" value="C:primosome complex"/>
    <property type="evidence" value="ECO:0007669"/>
    <property type="project" value="UniProtKB-KW"/>
</dbReference>
<comment type="function">
    <text evidence="12 13">RNA polymerase that catalyzes the synthesis of short RNA molecules used as primers for DNA polymerase during DNA replication.</text>
</comment>
<dbReference type="InterPro" id="IPR030846">
    <property type="entry name" value="DnaG_bac"/>
</dbReference>
<dbReference type="Gene3D" id="3.90.580.10">
    <property type="entry name" value="Zinc finger, CHC2-type domain"/>
    <property type="match status" value="1"/>
</dbReference>
<dbReference type="Pfam" id="PF13662">
    <property type="entry name" value="Toprim_4"/>
    <property type="match status" value="1"/>
</dbReference>
<keyword evidence="7 12" id="KW-0863">Zinc-finger</keyword>
<evidence type="ECO:0000256" key="1">
    <source>
        <dbReference type="ARBA" id="ARBA00022478"/>
    </source>
</evidence>
<dbReference type="Gene3D" id="3.90.980.10">
    <property type="entry name" value="DNA primase, catalytic core, N-terminal domain"/>
    <property type="match status" value="1"/>
</dbReference>
<dbReference type="GO" id="GO:0005737">
    <property type="term" value="C:cytoplasm"/>
    <property type="evidence" value="ECO:0007669"/>
    <property type="project" value="TreeGrafter"/>
</dbReference>
<keyword evidence="10 12" id="KW-0238">DNA-binding</keyword>
<comment type="similarity">
    <text evidence="12 13">Belongs to the DnaG primase family.</text>
</comment>
<dbReference type="InterPro" id="IPR034151">
    <property type="entry name" value="TOPRIM_DnaG_bac"/>
</dbReference>
<dbReference type="CDD" id="cd03364">
    <property type="entry name" value="TOPRIM_DnaG_primases"/>
    <property type="match status" value="1"/>
</dbReference>
<feature type="zinc finger region" description="CHC2-type" evidence="12 14">
    <location>
        <begin position="41"/>
        <end position="65"/>
    </location>
</feature>
<accession>A0A6H2EJ91</accession>
<evidence type="ECO:0000313" key="16">
    <source>
        <dbReference type="EMBL" id="QJC21635.1"/>
    </source>
</evidence>
<evidence type="ECO:0000256" key="4">
    <source>
        <dbReference type="ARBA" id="ARBA00022695"/>
    </source>
</evidence>
<dbReference type="GO" id="GO:0000428">
    <property type="term" value="C:DNA-directed RNA polymerase complex"/>
    <property type="evidence" value="ECO:0007669"/>
    <property type="project" value="UniProtKB-KW"/>
</dbReference>
<proteinExistence type="inferred from homology"/>
<dbReference type="InterPro" id="IPR037068">
    <property type="entry name" value="DNA_primase_core_N_sf"/>
</dbReference>
<evidence type="ECO:0000256" key="11">
    <source>
        <dbReference type="ARBA" id="ARBA00023163"/>
    </source>
</evidence>
<evidence type="ECO:0000256" key="3">
    <source>
        <dbReference type="ARBA" id="ARBA00022679"/>
    </source>
</evidence>
<dbReference type="InterPro" id="IPR006171">
    <property type="entry name" value="TOPRIM_dom"/>
</dbReference>
<dbReference type="Proteomes" id="UP000502298">
    <property type="component" value="Chromosome"/>
</dbReference>
<dbReference type="EMBL" id="CP050804">
    <property type="protein sequence ID" value="QJC21635.1"/>
    <property type="molecule type" value="Genomic_DNA"/>
</dbReference>
<evidence type="ECO:0000256" key="8">
    <source>
        <dbReference type="ARBA" id="ARBA00022833"/>
    </source>
</evidence>
<keyword evidence="6 12" id="KW-0479">Metal-binding</keyword>
<dbReference type="InterPro" id="IPR002694">
    <property type="entry name" value="Znf_CHC2"/>
</dbReference>
<organism evidence="16 17">
    <name type="scientific">Arcanobacterium buesumense</name>
    <dbReference type="NCBI Taxonomy" id="2722751"/>
    <lineage>
        <taxon>Bacteria</taxon>
        <taxon>Bacillati</taxon>
        <taxon>Actinomycetota</taxon>
        <taxon>Actinomycetes</taxon>
        <taxon>Actinomycetales</taxon>
        <taxon>Actinomycetaceae</taxon>
        <taxon>Arcanobacterium</taxon>
    </lineage>
</organism>
<dbReference type="GO" id="GO:0003899">
    <property type="term" value="F:DNA-directed RNA polymerase activity"/>
    <property type="evidence" value="ECO:0007669"/>
    <property type="project" value="UniProtKB-UniRule"/>
</dbReference>
<keyword evidence="9" id="KW-0460">Magnesium</keyword>
<evidence type="ECO:0000256" key="2">
    <source>
        <dbReference type="ARBA" id="ARBA00022515"/>
    </source>
</evidence>
<keyword evidence="11 12" id="KW-0804">Transcription</keyword>
<evidence type="ECO:0000313" key="17">
    <source>
        <dbReference type="Proteomes" id="UP000502298"/>
    </source>
</evidence>
<evidence type="ECO:0000256" key="14">
    <source>
        <dbReference type="PIRSR" id="PIRSR002811-1"/>
    </source>
</evidence>
<dbReference type="PIRSF" id="PIRSF002811">
    <property type="entry name" value="DnaG"/>
    <property type="match status" value="1"/>
</dbReference>
<dbReference type="PROSITE" id="PS50880">
    <property type="entry name" value="TOPRIM"/>
    <property type="match status" value="1"/>
</dbReference>
<feature type="domain" description="Toprim" evidence="15">
    <location>
        <begin position="265"/>
        <end position="365"/>
    </location>
</feature>
<dbReference type="SMART" id="SM00400">
    <property type="entry name" value="ZnF_CHCC"/>
    <property type="match status" value="1"/>
</dbReference>
<dbReference type="PANTHER" id="PTHR30313">
    <property type="entry name" value="DNA PRIMASE"/>
    <property type="match status" value="1"/>
</dbReference>
<dbReference type="Pfam" id="PF01807">
    <property type="entry name" value="Zn_ribbon_DnaG"/>
    <property type="match status" value="1"/>
</dbReference>
<dbReference type="Pfam" id="PF08275">
    <property type="entry name" value="DNAG_N"/>
    <property type="match status" value="1"/>
</dbReference>
<dbReference type="RefSeq" id="WP_168917575.1">
    <property type="nucleotide sequence ID" value="NZ_CP050804.1"/>
</dbReference>
<dbReference type="InterPro" id="IPR050219">
    <property type="entry name" value="DnaG_primase"/>
</dbReference>
<name>A0A6H2EJ91_9ACTO</name>
<dbReference type="GO" id="GO:0003677">
    <property type="term" value="F:DNA binding"/>
    <property type="evidence" value="ECO:0007669"/>
    <property type="project" value="UniProtKB-KW"/>
</dbReference>
<keyword evidence="5 12" id="KW-0235">DNA replication</keyword>
<dbReference type="Pfam" id="PF10410">
    <property type="entry name" value="DnaB_bind"/>
    <property type="match status" value="1"/>
</dbReference>
<evidence type="ECO:0000256" key="9">
    <source>
        <dbReference type="ARBA" id="ARBA00022842"/>
    </source>
</evidence>
<dbReference type="AlphaFoldDB" id="A0A6H2EJ91"/>
<evidence type="ECO:0000259" key="15">
    <source>
        <dbReference type="PROSITE" id="PS50880"/>
    </source>
</evidence>
<keyword evidence="4 12" id="KW-0548">Nucleotidyltransferase</keyword>
<dbReference type="InterPro" id="IPR013264">
    <property type="entry name" value="DNAG_N"/>
</dbReference>
<dbReference type="GO" id="GO:0006269">
    <property type="term" value="P:DNA replication, synthesis of primer"/>
    <property type="evidence" value="ECO:0007669"/>
    <property type="project" value="UniProtKB-UniRule"/>
</dbReference>
<dbReference type="KEGG" id="arca:HC352_03350"/>
<evidence type="ECO:0000256" key="10">
    <source>
        <dbReference type="ARBA" id="ARBA00023125"/>
    </source>
</evidence>
<dbReference type="InterPro" id="IPR019475">
    <property type="entry name" value="DNA_primase_DnaB-bd"/>
</dbReference>
<dbReference type="SUPFAM" id="SSF57783">
    <property type="entry name" value="Zinc beta-ribbon"/>
    <property type="match status" value="1"/>
</dbReference>
<protein>
    <recommendedName>
        <fullName evidence="12 13">DNA primase</fullName>
        <ecNumber evidence="12">2.7.7.101</ecNumber>
    </recommendedName>
</protein>
<evidence type="ECO:0000256" key="6">
    <source>
        <dbReference type="ARBA" id="ARBA00022723"/>
    </source>
</evidence>
<reference evidence="16 17" key="1">
    <citation type="submission" date="2020-03" db="EMBL/GenBank/DDBJ databases">
        <title>Complete genome of Arcanobacterium buesumensis sp. nov. strain 2701.</title>
        <authorList>
            <person name="Borowiak M."/>
            <person name="Alssahen M."/>
            <person name="Laemmler C."/>
            <person name="Malorny B."/>
            <person name="Hassan A."/>
            <person name="Prenger-Berninghoff E."/>
            <person name="Ploetz M."/>
            <person name="Abdulmawjood A."/>
        </authorList>
    </citation>
    <scope>NUCLEOTIDE SEQUENCE [LARGE SCALE GENOMIC DNA]</scope>
    <source>
        <strain evidence="16 17">2701</strain>
    </source>
</reference>
<evidence type="ECO:0000256" key="13">
    <source>
        <dbReference type="PIRNR" id="PIRNR002811"/>
    </source>
</evidence>
<comment type="cofactor">
    <cofactor evidence="12 13 14">
        <name>Zn(2+)</name>
        <dbReference type="ChEBI" id="CHEBI:29105"/>
    </cofactor>
    <text evidence="12 13 14">Binds 1 zinc ion per monomer.</text>
</comment>
<dbReference type="EC" id="2.7.7.101" evidence="12"/>
<dbReference type="InterPro" id="IPR006295">
    <property type="entry name" value="DNA_primase_DnaG"/>
</dbReference>
<dbReference type="PANTHER" id="PTHR30313:SF2">
    <property type="entry name" value="DNA PRIMASE"/>
    <property type="match status" value="1"/>
</dbReference>
<dbReference type="GO" id="GO:0008270">
    <property type="term" value="F:zinc ion binding"/>
    <property type="evidence" value="ECO:0007669"/>
    <property type="project" value="UniProtKB-UniRule"/>
</dbReference>
<keyword evidence="1 12" id="KW-0240">DNA-directed RNA polymerase</keyword>
<dbReference type="FunFam" id="3.90.980.10:FF:000001">
    <property type="entry name" value="DNA primase"/>
    <property type="match status" value="1"/>
</dbReference>
<keyword evidence="2 12" id="KW-0639">Primosome</keyword>